<protein>
    <submittedName>
        <fullName evidence="1">Uncharacterized protein</fullName>
    </submittedName>
</protein>
<accession>X1MC50</accession>
<dbReference type="AlphaFoldDB" id="X1MC50"/>
<gene>
    <name evidence="1" type="ORF">S06H3_13634</name>
</gene>
<reference evidence="1" key="1">
    <citation type="journal article" date="2014" name="Front. Microbiol.">
        <title>High frequency of phylogenetically diverse reductive dehalogenase-homologous genes in deep subseafloor sedimentary metagenomes.</title>
        <authorList>
            <person name="Kawai M."/>
            <person name="Futagami T."/>
            <person name="Toyoda A."/>
            <person name="Takaki Y."/>
            <person name="Nishi S."/>
            <person name="Hori S."/>
            <person name="Arai W."/>
            <person name="Tsubouchi T."/>
            <person name="Morono Y."/>
            <person name="Uchiyama I."/>
            <person name="Ito T."/>
            <person name="Fujiyama A."/>
            <person name="Inagaki F."/>
            <person name="Takami H."/>
        </authorList>
    </citation>
    <scope>NUCLEOTIDE SEQUENCE</scope>
    <source>
        <strain evidence="1">Expedition CK06-06</strain>
    </source>
</reference>
<name>X1MC50_9ZZZZ</name>
<organism evidence="1">
    <name type="scientific">marine sediment metagenome</name>
    <dbReference type="NCBI Taxonomy" id="412755"/>
    <lineage>
        <taxon>unclassified sequences</taxon>
        <taxon>metagenomes</taxon>
        <taxon>ecological metagenomes</taxon>
    </lineage>
</organism>
<evidence type="ECO:0000313" key="1">
    <source>
        <dbReference type="EMBL" id="GAI15666.1"/>
    </source>
</evidence>
<sequence length="58" mass="6571">MLKKINNVLIHFGHCARCGKYISGSEYIKNTKNFIIIGISTIMHFCNACRNILNNGEL</sequence>
<dbReference type="EMBL" id="BARV01006660">
    <property type="protein sequence ID" value="GAI15666.1"/>
    <property type="molecule type" value="Genomic_DNA"/>
</dbReference>
<comment type="caution">
    <text evidence="1">The sequence shown here is derived from an EMBL/GenBank/DDBJ whole genome shotgun (WGS) entry which is preliminary data.</text>
</comment>
<proteinExistence type="predicted"/>